<dbReference type="AlphaFoldDB" id="A0A2M8ENG2"/>
<evidence type="ECO:0000259" key="14">
    <source>
        <dbReference type="PROSITE" id="PS51188"/>
    </source>
</evidence>
<dbReference type="NCBIfam" id="TIGR02349">
    <property type="entry name" value="DnaJ_bact"/>
    <property type="match status" value="1"/>
</dbReference>
<evidence type="ECO:0000256" key="2">
    <source>
        <dbReference type="ARBA" id="ARBA00022705"/>
    </source>
</evidence>
<keyword evidence="2 11" id="KW-0235">DNA replication</keyword>
<dbReference type="GO" id="GO:0006260">
    <property type="term" value="P:DNA replication"/>
    <property type="evidence" value="ECO:0007669"/>
    <property type="project" value="UniProtKB-KW"/>
</dbReference>
<keyword evidence="6 11" id="KW-0862">Zinc</keyword>
<dbReference type="SMART" id="SM00271">
    <property type="entry name" value="DnaJ"/>
    <property type="match status" value="1"/>
</dbReference>
<feature type="binding site" evidence="11">
    <location>
        <position position="206"/>
    </location>
    <ligand>
        <name>Zn(2+)</name>
        <dbReference type="ChEBI" id="CHEBI:29105"/>
        <label>1</label>
    </ligand>
</feature>
<dbReference type="CDD" id="cd10747">
    <property type="entry name" value="DnaJ_C"/>
    <property type="match status" value="1"/>
</dbReference>
<evidence type="ECO:0000313" key="16">
    <source>
        <dbReference type="Proteomes" id="UP000230251"/>
    </source>
</evidence>
<dbReference type="FunFam" id="2.60.260.20:FF:000005">
    <property type="entry name" value="Chaperone protein dnaJ 1, mitochondrial"/>
    <property type="match status" value="1"/>
</dbReference>
<dbReference type="GO" id="GO:0009408">
    <property type="term" value="P:response to heat"/>
    <property type="evidence" value="ECO:0007669"/>
    <property type="project" value="InterPro"/>
</dbReference>
<evidence type="ECO:0000256" key="6">
    <source>
        <dbReference type="ARBA" id="ARBA00022833"/>
    </source>
</evidence>
<dbReference type="InterPro" id="IPR036410">
    <property type="entry name" value="HSP_DnaJ_Cys-rich_dom_sf"/>
</dbReference>
<evidence type="ECO:0000256" key="4">
    <source>
        <dbReference type="ARBA" id="ARBA00022737"/>
    </source>
</evidence>
<dbReference type="Gene3D" id="2.10.230.10">
    <property type="entry name" value="Heat shock protein DnaJ, cysteine-rich domain"/>
    <property type="match status" value="1"/>
</dbReference>
<keyword evidence="3 11" id="KW-0479">Metal-binding</keyword>
<keyword evidence="7 11" id="KW-0346">Stress response</keyword>
<feature type="zinc finger region" description="CR-type" evidence="12">
    <location>
        <begin position="133"/>
        <end position="215"/>
    </location>
</feature>
<dbReference type="GO" id="GO:0008270">
    <property type="term" value="F:zinc ion binding"/>
    <property type="evidence" value="ECO:0007669"/>
    <property type="project" value="UniProtKB-UniRule"/>
</dbReference>
<feature type="binding site" evidence="11">
    <location>
        <position position="163"/>
    </location>
    <ligand>
        <name>Zn(2+)</name>
        <dbReference type="ChEBI" id="CHEBI:29105"/>
        <label>2</label>
    </ligand>
</feature>
<evidence type="ECO:0000256" key="3">
    <source>
        <dbReference type="ARBA" id="ARBA00022723"/>
    </source>
</evidence>
<dbReference type="SUPFAM" id="SSF49493">
    <property type="entry name" value="HSP40/DnaJ peptide-binding domain"/>
    <property type="match status" value="2"/>
</dbReference>
<feature type="repeat" description="CXXCXGXG motif" evidence="11">
    <location>
        <begin position="146"/>
        <end position="153"/>
    </location>
</feature>
<comment type="domain">
    <text evidence="11">The J domain is necessary and sufficient to stimulate DnaK ATPase activity. Zinc center 1 plays an important role in the autonomous, DnaK-independent chaperone activity of DnaJ. Zinc center 2 is essential for interaction with DnaK and for DnaJ activity.</text>
</comment>
<dbReference type="InterPro" id="IPR036869">
    <property type="entry name" value="J_dom_sf"/>
</dbReference>
<dbReference type="CDD" id="cd10719">
    <property type="entry name" value="DnaJ_zf"/>
    <property type="match status" value="1"/>
</dbReference>
<feature type="repeat" description="CXXCXGXG motif" evidence="11">
    <location>
        <begin position="189"/>
        <end position="196"/>
    </location>
</feature>
<dbReference type="GO" id="GO:0042026">
    <property type="term" value="P:protein refolding"/>
    <property type="evidence" value="ECO:0007669"/>
    <property type="project" value="TreeGrafter"/>
</dbReference>
<dbReference type="SUPFAM" id="SSF57938">
    <property type="entry name" value="DnaJ/Hsp40 cysteine-rich domain"/>
    <property type="match status" value="1"/>
</dbReference>
<dbReference type="Gene3D" id="2.60.260.20">
    <property type="entry name" value="Urease metallochaperone UreE, N-terminal domain"/>
    <property type="match status" value="2"/>
</dbReference>
<feature type="repeat" description="CXXCXGXG motif" evidence="11">
    <location>
        <begin position="203"/>
        <end position="210"/>
    </location>
</feature>
<evidence type="ECO:0000256" key="10">
    <source>
        <dbReference type="ARBA" id="ARBA00067609"/>
    </source>
</evidence>
<dbReference type="Proteomes" id="UP000230251">
    <property type="component" value="Unassembled WGS sequence"/>
</dbReference>
<feature type="repeat" description="CXXCXGXG motif" evidence="11">
    <location>
        <begin position="163"/>
        <end position="170"/>
    </location>
</feature>
<dbReference type="GO" id="GO:0005737">
    <property type="term" value="C:cytoplasm"/>
    <property type="evidence" value="ECO:0007669"/>
    <property type="project" value="UniProtKB-SubCell"/>
</dbReference>
<evidence type="ECO:0000256" key="1">
    <source>
        <dbReference type="ARBA" id="ARBA00022490"/>
    </source>
</evidence>
<proteinExistence type="inferred from homology"/>
<dbReference type="GO" id="GO:0031072">
    <property type="term" value="F:heat shock protein binding"/>
    <property type="evidence" value="ECO:0007669"/>
    <property type="project" value="InterPro"/>
</dbReference>
<gene>
    <name evidence="11 15" type="primary">dnaJ</name>
    <name evidence="15" type="ORF">CO057_03790</name>
</gene>
<dbReference type="InterPro" id="IPR001623">
    <property type="entry name" value="DnaJ_domain"/>
</dbReference>
<dbReference type="HAMAP" id="MF_01152">
    <property type="entry name" value="DnaJ"/>
    <property type="match status" value="1"/>
</dbReference>
<sequence>MGKDYYKILEVEKGANKDEIKKAFRKKAHEFHPDKAGGNEEKFKEVNEAYQVLSDEQKRQQYDQFGTTFDNAGAGGGFEGFQGFGGQGFNVNFEDLGDMFGDFFGGGRSRRGEMHGTDIQVDLELTFKESVFGTEKEINLTKNNNCERCGGVGAEPGSIMKTCSTCDGTGMQTKIQRTILGAMQTRVACADCSGNGETPETLCKDCSGSGIVYEKKSIKIDVPAGVESGMKIRVRGQGESIGAKGQAGNLYVHLYITPDPRFERDQNTIYSTHKIGFTQAALGCEVMTDTIDGKVKLKIPAGTQGGDKLRLKGKGVANGRARGDQIVIIQVVTPTKLSRKEKELLQELDLEE</sequence>
<comment type="function">
    <text evidence="11">Participates actively in the response to hyperosmotic and heat shock by preventing the aggregation of stress-denatured proteins and by disaggregating proteins, also in an autonomous, DnaK-independent fashion. Unfolded proteins bind initially to DnaJ; upon interaction with the DnaJ-bound protein, DnaK hydrolyzes its bound ATP, resulting in the formation of a stable complex. GrpE releases ADP from DnaK; ATP binding to DnaK triggers the release of the substrate protein, thus completing the reaction cycle. Several rounds of ATP-dependent interactions between DnaJ, DnaK and GrpE are required for fully efficient folding. Also involved, together with DnaK and GrpE, in the DNA replication of plasmids through activation of initiation proteins.</text>
</comment>
<dbReference type="Pfam" id="PF01556">
    <property type="entry name" value="DnaJ_C"/>
    <property type="match status" value="1"/>
</dbReference>
<dbReference type="GO" id="GO:0051082">
    <property type="term" value="F:unfolded protein binding"/>
    <property type="evidence" value="ECO:0007669"/>
    <property type="project" value="UniProtKB-UniRule"/>
</dbReference>
<dbReference type="PROSITE" id="PS00636">
    <property type="entry name" value="DNAJ_1"/>
    <property type="match status" value="1"/>
</dbReference>
<dbReference type="InterPro" id="IPR018253">
    <property type="entry name" value="DnaJ_domain_CS"/>
</dbReference>
<evidence type="ECO:0000256" key="9">
    <source>
        <dbReference type="ARBA" id="ARBA00061004"/>
    </source>
</evidence>
<organism evidence="15 16">
    <name type="scientific">Candidatus Uhrbacteria bacterium CG_4_9_14_0_2_um_filter_41_50</name>
    <dbReference type="NCBI Taxonomy" id="1975031"/>
    <lineage>
        <taxon>Bacteria</taxon>
        <taxon>Candidatus Uhriibacteriota</taxon>
    </lineage>
</organism>
<feature type="binding site" evidence="11">
    <location>
        <position position="189"/>
    </location>
    <ligand>
        <name>Zn(2+)</name>
        <dbReference type="ChEBI" id="CHEBI:29105"/>
        <label>2</label>
    </ligand>
</feature>
<comment type="cofactor">
    <cofactor evidence="11">
        <name>Zn(2+)</name>
        <dbReference type="ChEBI" id="CHEBI:29105"/>
    </cofactor>
    <text evidence="11">Binds 2 Zn(2+) ions per monomer.</text>
</comment>
<dbReference type="Pfam" id="PF00684">
    <property type="entry name" value="DnaJ_CXXCXGXG"/>
    <property type="match status" value="1"/>
</dbReference>
<feature type="binding site" evidence="11">
    <location>
        <position position="203"/>
    </location>
    <ligand>
        <name>Zn(2+)</name>
        <dbReference type="ChEBI" id="CHEBI:29105"/>
        <label>1</label>
    </ligand>
</feature>
<dbReference type="PROSITE" id="PS51188">
    <property type="entry name" value="ZF_CR"/>
    <property type="match status" value="1"/>
</dbReference>
<protein>
    <recommendedName>
        <fullName evidence="10 11">Chaperone protein DnaJ</fullName>
    </recommendedName>
</protein>
<evidence type="ECO:0000313" key="15">
    <source>
        <dbReference type="EMBL" id="PJC24258.1"/>
    </source>
</evidence>
<feature type="domain" description="CR-type" evidence="14">
    <location>
        <begin position="133"/>
        <end position="215"/>
    </location>
</feature>
<dbReference type="EMBL" id="PFSI01000054">
    <property type="protein sequence ID" value="PJC24258.1"/>
    <property type="molecule type" value="Genomic_DNA"/>
</dbReference>
<keyword evidence="5 11" id="KW-0863">Zinc-finger</keyword>
<dbReference type="InterPro" id="IPR002939">
    <property type="entry name" value="DnaJ_C"/>
</dbReference>
<dbReference type="Pfam" id="PF00226">
    <property type="entry name" value="DnaJ"/>
    <property type="match status" value="1"/>
</dbReference>
<evidence type="ECO:0000256" key="12">
    <source>
        <dbReference type="PROSITE-ProRule" id="PRU00546"/>
    </source>
</evidence>
<reference evidence="16" key="1">
    <citation type="submission" date="2017-09" db="EMBL/GenBank/DDBJ databases">
        <title>Depth-based differentiation of microbial function through sediment-hosted aquifers and enrichment of novel symbionts in the deep terrestrial subsurface.</title>
        <authorList>
            <person name="Probst A.J."/>
            <person name="Ladd B."/>
            <person name="Jarett J.K."/>
            <person name="Geller-Mcgrath D.E."/>
            <person name="Sieber C.M.K."/>
            <person name="Emerson J.B."/>
            <person name="Anantharaman K."/>
            <person name="Thomas B.C."/>
            <person name="Malmstrom R."/>
            <person name="Stieglmeier M."/>
            <person name="Klingl A."/>
            <person name="Woyke T."/>
            <person name="Ryan C.M."/>
            <person name="Banfield J.F."/>
        </authorList>
    </citation>
    <scope>NUCLEOTIDE SEQUENCE [LARGE SCALE GENOMIC DNA]</scope>
</reference>
<dbReference type="Gene3D" id="1.10.287.110">
    <property type="entry name" value="DnaJ domain"/>
    <property type="match status" value="1"/>
</dbReference>
<keyword evidence="8 11" id="KW-0143">Chaperone</keyword>
<dbReference type="CDD" id="cd06257">
    <property type="entry name" value="DnaJ"/>
    <property type="match status" value="1"/>
</dbReference>
<dbReference type="InterPro" id="IPR012724">
    <property type="entry name" value="DnaJ"/>
</dbReference>
<feature type="domain" description="J" evidence="13">
    <location>
        <begin position="4"/>
        <end position="66"/>
    </location>
</feature>
<dbReference type="GO" id="GO:0005524">
    <property type="term" value="F:ATP binding"/>
    <property type="evidence" value="ECO:0007669"/>
    <property type="project" value="InterPro"/>
</dbReference>
<keyword evidence="1 11" id="KW-0963">Cytoplasm</keyword>
<dbReference type="InterPro" id="IPR008971">
    <property type="entry name" value="HSP40/DnaJ_pept-bd"/>
</dbReference>
<feature type="binding site" evidence="11">
    <location>
        <position position="149"/>
    </location>
    <ligand>
        <name>Zn(2+)</name>
        <dbReference type="ChEBI" id="CHEBI:29105"/>
        <label>1</label>
    </ligand>
</feature>
<dbReference type="PROSITE" id="PS50076">
    <property type="entry name" value="DNAJ_2"/>
    <property type="match status" value="1"/>
</dbReference>
<name>A0A2M8ENG2_9BACT</name>
<feature type="binding site" evidence="11">
    <location>
        <position position="146"/>
    </location>
    <ligand>
        <name>Zn(2+)</name>
        <dbReference type="ChEBI" id="CHEBI:29105"/>
        <label>1</label>
    </ligand>
</feature>
<accession>A0A2M8ENG2</accession>
<dbReference type="InterPro" id="IPR001305">
    <property type="entry name" value="HSP_DnaJ_Cys-rich_dom"/>
</dbReference>
<comment type="caution">
    <text evidence="15">The sequence shown here is derived from an EMBL/GenBank/DDBJ whole genome shotgun (WGS) entry which is preliminary data.</text>
</comment>
<evidence type="ECO:0000256" key="7">
    <source>
        <dbReference type="ARBA" id="ARBA00023016"/>
    </source>
</evidence>
<feature type="binding site" evidence="11">
    <location>
        <position position="192"/>
    </location>
    <ligand>
        <name>Zn(2+)</name>
        <dbReference type="ChEBI" id="CHEBI:29105"/>
        <label>2</label>
    </ligand>
</feature>
<dbReference type="PRINTS" id="PR00625">
    <property type="entry name" value="JDOMAIN"/>
</dbReference>
<dbReference type="PANTHER" id="PTHR43096:SF48">
    <property type="entry name" value="CHAPERONE PROTEIN DNAJ"/>
    <property type="match status" value="1"/>
</dbReference>
<evidence type="ECO:0000256" key="11">
    <source>
        <dbReference type="HAMAP-Rule" id="MF_01152"/>
    </source>
</evidence>
<evidence type="ECO:0000256" key="5">
    <source>
        <dbReference type="ARBA" id="ARBA00022771"/>
    </source>
</evidence>
<dbReference type="SUPFAM" id="SSF46565">
    <property type="entry name" value="Chaperone J-domain"/>
    <property type="match status" value="1"/>
</dbReference>
<dbReference type="FunFam" id="2.10.230.10:FF:000002">
    <property type="entry name" value="Molecular chaperone DnaJ"/>
    <property type="match status" value="1"/>
</dbReference>
<dbReference type="NCBIfam" id="NF008035">
    <property type="entry name" value="PRK10767.1"/>
    <property type="match status" value="1"/>
</dbReference>
<keyword evidence="4 11" id="KW-0677">Repeat</keyword>
<comment type="subcellular location">
    <subcellularLocation>
        <location evidence="11">Cytoplasm</location>
    </subcellularLocation>
</comment>
<evidence type="ECO:0000256" key="8">
    <source>
        <dbReference type="ARBA" id="ARBA00023186"/>
    </source>
</evidence>
<evidence type="ECO:0000259" key="13">
    <source>
        <dbReference type="PROSITE" id="PS50076"/>
    </source>
</evidence>
<feature type="binding site" evidence="11">
    <location>
        <position position="166"/>
    </location>
    <ligand>
        <name>Zn(2+)</name>
        <dbReference type="ChEBI" id="CHEBI:29105"/>
        <label>2</label>
    </ligand>
</feature>
<dbReference type="PANTHER" id="PTHR43096">
    <property type="entry name" value="DNAJ HOMOLOG 1, MITOCHONDRIAL-RELATED"/>
    <property type="match status" value="1"/>
</dbReference>
<comment type="subunit">
    <text evidence="11">Homodimer.</text>
</comment>
<comment type="similarity">
    <text evidence="9 11">Belongs to the DnaJ family.</text>
</comment>